<evidence type="ECO:0000256" key="1">
    <source>
        <dbReference type="ARBA" id="ARBA00022801"/>
    </source>
</evidence>
<proteinExistence type="predicted"/>
<dbReference type="SUPFAM" id="SSF53474">
    <property type="entry name" value="alpha/beta-Hydrolases"/>
    <property type="match status" value="1"/>
</dbReference>
<name>A0AAW0S340_9HYPO</name>
<keyword evidence="4" id="KW-1185">Reference proteome</keyword>
<dbReference type="InterPro" id="IPR029058">
    <property type="entry name" value="AB_hydrolase_fold"/>
</dbReference>
<sequence>MGLCLDKEFADMIAPAWHLLNKPKPPIHDVQGRRLAMASFTDAGTPEPLPSGTAQEILSVPAEDGFGIPLWRVSRKPNAEPAGNRPGPAVLYMHGGGFVALGVETYARKLHALVLASGVTVYAVDYRLAPEHPYPTPLEDCWTALQYIRDQAATLGVDAARIGVMGDSAGGNLAAGVTLLARHRAITPPIARQFLIYPMLDDRNKEGMEDGVATLWDENDNATGWTAYLGAKAGGDEVPVYAAPGRLADAAGLPPLTLYVGQLDLFAKENVRYASLFLEAGIETELRVLPGLLHGFDELAKDLAASKDCFALQVKFMKRLLLSSEED</sequence>
<gene>
    <name evidence="3" type="ORF">G3M48_009028</name>
</gene>
<dbReference type="AlphaFoldDB" id="A0AAW0S340"/>
<dbReference type="EMBL" id="JAAHCF010000071">
    <property type="protein sequence ID" value="KAK8148818.1"/>
    <property type="molecule type" value="Genomic_DNA"/>
</dbReference>
<accession>A0AAW0S340</accession>
<dbReference type="Gene3D" id="3.40.50.1820">
    <property type="entry name" value="alpha/beta hydrolase"/>
    <property type="match status" value="1"/>
</dbReference>
<protein>
    <recommendedName>
        <fullName evidence="2">Alpha/beta hydrolase fold-3 domain-containing protein</fullName>
    </recommendedName>
</protein>
<evidence type="ECO:0000313" key="3">
    <source>
        <dbReference type="EMBL" id="KAK8148818.1"/>
    </source>
</evidence>
<dbReference type="InterPro" id="IPR050300">
    <property type="entry name" value="GDXG_lipolytic_enzyme"/>
</dbReference>
<evidence type="ECO:0000259" key="2">
    <source>
        <dbReference type="Pfam" id="PF07859"/>
    </source>
</evidence>
<dbReference type="PANTHER" id="PTHR48081:SF8">
    <property type="entry name" value="ALPHA_BETA HYDROLASE FOLD-3 DOMAIN-CONTAINING PROTEIN-RELATED"/>
    <property type="match status" value="1"/>
</dbReference>
<feature type="domain" description="Alpha/beta hydrolase fold-3" evidence="2">
    <location>
        <begin position="90"/>
        <end position="296"/>
    </location>
</feature>
<organism evidence="3 4">
    <name type="scientific">Beauveria asiatica</name>
    <dbReference type="NCBI Taxonomy" id="1069075"/>
    <lineage>
        <taxon>Eukaryota</taxon>
        <taxon>Fungi</taxon>
        <taxon>Dikarya</taxon>
        <taxon>Ascomycota</taxon>
        <taxon>Pezizomycotina</taxon>
        <taxon>Sordariomycetes</taxon>
        <taxon>Hypocreomycetidae</taxon>
        <taxon>Hypocreales</taxon>
        <taxon>Cordycipitaceae</taxon>
        <taxon>Beauveria</taxon>
    </lineage>
</organism>
<keyword evidence="1" id="KW-0378">Hydrolase</keyword>
<evidence type="ECO:0000313" key="4">
    <source>
        <dbReference type="Proteomes" id="UP001397290"/>
    </source>
</evidence>
<comment type="caution">
    <text evidence="3">The sequence shown here is derived from an EMBL/GenBank/DDBJ whole genome shotgun (WGS) entry which is preliminary data.</text>
</comment>
<dbReference type="Pfam" id="PF07859">
    <property type="entry name" value="Abhydrolase_3"/>
    <property type="match status" value="1"/>
</dbReference>
<dbReference type="Proteomes" id="UP001397290">
    <property type="component" value="Unassembled WGS sequence"/>
</dbReference>
<dbReference type="GO" id="GO:0016787">
    <property type="term" value="F:hydrolase activity"/>
    <property type="evidence" value="ECO:0007669"/>
    <property type="project" value="UniProtKB-KW"/>
</dbReference>
<dbReference type="PANTHER" id="PTHR48081">
    <property type="entry name" value="AB HYDROLASE SUPERFAMILY PROTEIN C4A8.06C"/>
    <property type="match status" value="1"/>
</dbReference>
<dbReference type="InterPro" id="IPR013094">
    <property type="entry name" value="AB_hydrolase_3"/>
</dbReference>
<reference evidence="3 4" key="1">
    <citation type="submission" date="2020-02" db="EMBL/GenBank/DDBJ databases">
        <title>Comparative genomics of the hypocrealean fungal genus Beauvera.</title>
        <authorList>
            <person name="Showalter D.N."/>
            <person name="Bushley K.E."/>
            <person name="Rehner S.A."/>
        </authorList>
    </citation>
    <scope>NUCLEOTIDE SEQUENCE [LARGE SCALE GENOMIC DNA]</scope>
    <source>
        <strain evidence="3 4">ARSEF4384</strain>
    </source>
</reference>